<organism evidence="4 5">
    <name type="scientific">Byssothecium circinans</name>
    <dbReference type="NCBI Taxonomy" id="147558"/>
    <lineage>
        <taxon>Eukaryota</taxon>
        <taxon>Fungi</taxon>
        <taxon>Dikarya</taxon>
        <taxon>Ascomycota</taxon>
        <taxon>Pezizomycotina</taxon>
        <taxon>Dothideomycetes</taxon>
        <taxon>Pleosporomycetidae</taxon>
        <taxon>Pleosporales</taxon>
        <taxon>Massarineae</taxon>
        <taxon>Massarinaceae</taxon>
        <taxon>Byssothecium</taxon>
    </lineage>
</organism>
<keyword evidence="1" id="KW-0479">Metal-binding</keyword>
<dbReference type="InterPro" id="IPR001841">
    <property type="entry name" value="Znf_RING"/>
</dbReference>
<dbReference type="AlphaFoldDB" id="A0A6A5UKW6"/>
<sequence>MATASTLQHRPRRTPLPPQTLESADRPPPLSDEEMKKSLECQVCYQQIADIAVLPCGHMCMCKWCADVVVPVRHGTYPARATKCPMCRKAIKQRVKIHIGGS</sequence>
<gene>
    <name evidence="4" type="ORF">CC80DRAFT_401023</name>
</gene>
<dbReference type="GO" id="GO:0061630">
    <property type="term" value="F:ubiquitin protein ligase activity"/>
    <property type="evidence" value="ECO:0007669"/>
    <property type="project" value="TreeGrafter"/>
</dbReference>
<dbReference type="OrthoDB" id="1711136at2759"/>
<dbReference type="EMBL" id="ML976980">
    <property type="protein sequence ID" value="KAF1961717.1"/>
    <property type="molecule type" value="Genomic_DNA"/>
</dbReference>
<dbReference type="GO" id="GO:0008270">
    <property type="term" value="F:zinc ion binding"/>
    <property type="evidence" value="ECO:0007669"/>
    <property type="project" value="UniProtKB-KW"/>
</dbReference>
<evidence type="ECO:0000313" key="5">
    <source>
        <dbReference type="Proteomes" id="UP000800035"/>
    </source>
</evidence>
<dbReference type="PROSITE" id="PS50089">
    <property type="entry name" value="ZF_RING_2"/>
    <property type="match status" value="1"/>
</dbReference>
<dbReference type="Gene3D" id="3.30.40.10">
    <property type="entry name" value="Zinc/RING finger domain, C3HC4 (zinc finger)"/>
    <property type="match status" value="1"/>
</dbReference>
<protein>
    <recommendedName>
        <fullName evidence="3">RING-type domain-containing protein</fullName>
    </recommendedName>
</protein>
<dbReference type="Proteomes" id="UP000800035">
    <property type="component" value="Unassembled WGS sequence"/>
</dbReference>
<dbReference type="SMART" id="SM00184">
    <property type="entry name" value="RING"/>
    <property type="match status" value="1"/>
</dbReference>
<evidence type="ECO:0000313" key="4">
    <source>
        <dbReference type="EMBL" id="KAF1961717.1"/>
    </source>
</evidence>
<reference evidence="4" key="1">
    <citation type="journal article" date="2020" name="Stud. Mycol.">
        <title>101 Dothideomycetes genomes: a test case for predicting lifestyles and emergence of pathogens.</title>
        <authorList>
            <person name="Haridas S."/>
            <person name="Albert R."/>
            <person name="Binder M."/>
            <person name="Bloem J."/>
            <person name="Labutti K."/>
            <person name="Salamov A."/>
            <person name="Andreopoulos B."/>
            <person name="Baker S."/>
            <person name="Barry K."/>
            <person name="Bills G."/>
            <person name="Bluhm B."/>
            <person name="Cannon C."/>
            <person name="Castanera R."/>
            <person name="Culley D."/>
            <person name="Daum C."/>
            <person name="Ezra D."/>
            <person name="Gonzalez J."/>
            <person name="Henrissat B."/>
            <person name="Kuo A."/>
            <person name="Liang C."/>
            <person name="Lipzen A."/>
            <person name="Lutzoni F."/>
            <person name="Magnuson J."/>
            <person name="Mondo S."/>
            <person name="Nolan M."/>
            <person name="Ohm R."/>
            <person name="Pangilinan J."/>
            <person name="Park H.-J."/>
            <person name="Ramirez L."/>
            <person name="Alfaro M."/>
            <person name="Sun H."/>
            <person name="Tritt A."/>
            <person name="Yoshinaga Y."/>
            <person name="Zwiers L.-H."/>
            <person name="Turgeon B."/>
            <person name="Goodwin S."/>
            <person name="Spatafora J."/>
            <person name="Crous P."/>
            <person name="Grigoriev I."/>
        </authorList>
    </citation>
    <scope>NUCLEOTIDE SEQUENCE</scope>
    <source>
        <strain evidence="4">CBS 675.92</strain>
    </source>
</reference>
<keyword evidence="1" id="KW-0863">Zinc-finger</keyword>
<proteinExistence type="predicted"/>
<feature type="domain" description="RING-type" evidence="3">
    <location>
        <begin position="41"/>
        <end position="88"/>
    </location>
</feature>
<accession>A0A6A5UKW6</accession>
<keyword evidence="1" id="KW-0862">Zinc</keyword>
<dbReference type="PANTHER" id="PTHR22696:SF1">
    <property type="entry name" value="E3 UBIQUITIN-PROTEIN LIGASE RNF26"/>
    <property type="match status" value="1"/>
</dbReference>
<dbReference type="Pfam" id="PF13920">
    <property type="entry name" value="zf-C3HC4_3"/>
    <property type="match status" value="1"/>
</dbReference>
<dbReference type="GO" id="GO:0006511">
    <property type="term" value="P:ubiquitin-dependent protein catabolic process"/>
    <property type="evidence" value="ECO:0007669"/>
    <property type="project" value="TreeGrafter"/>
</dbReference>
<feature type="region of interest" description="Disordered" evidence="2">
    <location>
        <begin position="1"/>
        <end position="32"/>
    </location>
</feature>
<evidence type="ECO:0000259" key="3">
    <source>
        <dbReference type="PROSITE" id="PS50089"/>
    </source>
</evidence>
<dbReference type="PANTHER" id="PTHR22696">
    <property type="entry name" value="E3 UBIQUITIN-PROTEIN LIGASE RNF26"/>
    <property type="match status" value="1"/>
</dbReference>
<dbReference type="SUPFAM" id="SSF57850">
    <property type="entry name" value="RING/U-box"/>
    <property type="match status" value="1"/>
</dbReference>
<dbReference type="InterPro" id="IPR013083">
    <property type="entry name" value="Znf_RING/FYVE/PHD"/>
</dbReference>
<evidence type="ECO:0000256" key="1">
    <source>
        <dbReference type="PROSITE-ProRule" id="PRU00175"/>
    </source>
</evidence>
<keyword evidence="5" id="KW-1185">Reference proteome</keyword>
<dbReference type="GO" id="GO:0016567">
    <property type="term" value="P:protein ubiquitination"/>
    <property type="evidence" value="ECO:0007669"/>
    <property type="project" value="TreeGrafter"/>
</dbReference>
<name>A0A6A5UKW6_9PLEO</name>
<evidence type="ECO:0000256" key="2">
    <source>
        <dbReference type="SAM" id="MobiDB-lite"/>
    </source>
</evidence>